<keyword evidence="3" id="KW-1185">Reference proteome</keyword>
<dbReference type="Proteomes" id="UP000031443">
    <property type="component" value="Unassembled WGS sequence"/>
</dbReference>
<evidence type="ECO:0000313" key="3">
    <source>
        <dbReference type="Proteomes" id="UP000031443"/>
    </source>
</evidence>
<gene>
    <name evidence="2" type="ORF">UY3_00684</name>
</gene>
<feature type="region of interest" description="Disordered" evidence="1">
    <location>
        <begin position="39"/>
        <end position="61"/>
    </location>
</feature>
<sequence length="137" mass="15475">MAGDLYLLMYYCREAPTEHRWQVRSKQWFSPFPPPAHLPGQDSGLKAHRDVESGGHPPAEGLILAKPEARVGQGPVPDMDWLQSVLPRKTHTRCVHYGYVYVGIKDPRLTRSHSLEISVGDVLPVYPQDDTSYRISP</sequence>
<reference evidence="3" key="1">
    <citation type="journal article" date="2013" name="Nat. Genet.">
        <title>The draft genomes of soft-shell turtle and green sea turtle yield insights into the development and evolution of the turtle-specific body plan.</title>
        <authorList>
            <person name="Wang Z."/>
            <person name="Pascual-Anaya J."/>
            <person name="Zadissa A."/>
            <person name="Li W."/>
            <person name="Niimura Y."/>
            <person name="Huang Z."/>
            <person name="Li C."/>
            <person name="White S."/>
            <person name="Xiong Z."/>
            <person name="Fang D."/>
            <person name="Wang B."/>
            <person name="Ming Y."/>
            <person name="Chen Y."/>
            <person name="Zheng Y."/>
            <person name="Kuraku S."/>
            <person name="Pignatelli M."/>
            <person name="Herrero J."/>
            <person name="Beal K."/>
            <person name="Nozawa M."/>
            <person name="Li Q."/>
            <person name="Wang J."/>
            <person name="Zhang H."/>
            <person name="Yu L."/>
            <person name="Shigenobu S."/>
            <person name="Wang J."/>
            <person name="Liu J."/>
            <person name="Flicek P."/>
            <person name="Searle S."/>
            <person name="Wang J."/>
            <person name="Kuratani S."/>
            <person name="Yin Y."/>
            <person name="Aken B."/>
            <person name="Zhang G."/>
            <person name="Irie N."/>
        </authorList>
    </citation>
    <scope>NUCLEOTIDE SEQUENCE [LARGE SCALE GENOMIC DNA]</scope>
</reference>
<dbReference type="EMBL" id="KB478633">
    <property type="protein sequence ID" value="EMP42093.1"/>
    <property type="molecule type" value="Genomic_DNA"/>
</dbReference>
<dbReference type="AlphaFoldDB" id="M7CBL1"/>
<organism evidence="2 3">
    <name type="scientific">Chelonia mydas</name>
    <name type="common">Green sea-turtle</name>
    <name type="synonym">Chelonia agassizi</name>
    <dbReference type="NCBI Taxonomy" id="8469"/>
    <lineage>
        <taxon>Eukaryota</taxon>
        <taxon>Metazoa</taxon>
        <taxon>Chordata</taxon>
        <taxon>Craniata</taxon>
        <taxon>Vertebrata</taxon>
        <taxon>Euteleostomi</taxon>
        <taxon>Archelosauria</taxon>
        <taxon>Testudinata</taxon>
        <taxon>Testudines</taxon>
        <taxon>Cryptodira</taxon>
        <taxon>Durocryptodira</taxon>
        <taxon>Americhelydia</taxon>
        <taxon>Chelonioidea</taxon>
        <taxon>Cheloniidae</taxon>
        <taxon>Chelonia</taxon>
    </lineage>
</organism>
<name>M7CBL1_CHEMY</name>
<protein>
    <submittedName>
        <fullName evidence="2">Uncharacterized protein</fullName>
    </submittedName>
</protein>
<evidence type="ECO:0000256" key="1">
    <source>
        <dbReference type="SAM" id="MobiDB-lite"/>
    </source>
</evidence>
<evidence type="ECO:0000313" key="2">
    <source>
        <dbReference type="EMBL" id="EMP42093.1"/>
    </source>
</evidence>
<proteinExistence type="predicted"/>
<accession>M7CBL1</accession>